<evidence type="ECO:0000256" key="2">
    <source>
        <dbReference type="ARBA" id="ARBA00001941"/>
    </source>
</evidence>
<dbReference type="PANTHER" id="PTHR43622:SF1">
    <property type="entry name" value="3-DEHYDROQUINATE SYNTHASE"/>
    <property type="match status" value="1"/>
</dbReference>
<reference evidence="7" key="1">
    <citation type="submission" date="2021-01" db="EMBL/GenBank/DDBJ databases">
        <authorList>
            <person name="Corre E."/>
            <person name="Pelletier E."/>
            <person name="Niang G."/>
            <person name="Scheremetjew M."/>
            <person name="Finn R."/>
            <person name="Kale V."/>
            <person name="Holt S."/>
            <person name="Cochrane G."/>
            <person name="Meng A."/>
            <person name="Brown T."/>
            <person name="Cohen L."/>
        </authorList>
    </citation>
    <scope>NUCLEOTIDE SEQUENCE</scope>
    <source>
        <strain evidence="7">Chinc5</strain>
    </source>
</reference>
<name>A0A7S2EXT9_9EUKA</name>
<dbReference type="Pfam" id="PF01761">
    <property type="entry name" value="DHQ_synthase"/>
    <property type="match status" value="1"/>
</dbReference>
<protein>
    <recommendedName>
        <fullName evidence="8">3-dehydroquinate synthase domain-containing protein</fullName>
    </recommendedName>
</protein>
<evidence type="ECO:0000313" key="7">
    <source>
        <dbReference type="EMBL" id="CAD9362771.1"/>
    </source>
</evidence>
<sequence length="320" mass="35843">MGMTDAAIDFKQAVNHRKGKNLLGAYYPASTIVIDTECLQTLSDRHILNGIAEALKHALAQSRSMTEMIVTPLRETNLACLRDPEYLDMVCRTCIDHKVPTLIYYTQSNFNEMVPQYGHAIAHALEHLSFHCGDSVKPLLHGEAVAIGMCVSAEVAFILGICDEQTVSEHYEFISDSGLPTFVPRNMTLKDIMAKLRYDKHYVKKPAMGLLSKIGFMYSKDGDYAQTIPHEVTLKALSANIERRDAAPFSYAPPESELPISDIVNVVMASNAEELTNHAESVFEDGNLLDEWRAVSVDSSEFNARKENIYWRLWAMKGNH</sequence>
<dbReference type="SUPFAM" id="SSF56796">
    <property type="entry name" value="Dehydroquinate synthase-like"/>
    <property type="match status" value="1"/>
</dbReference>
<dbReference type="InterPro" id="IPR030960">
    <property type="entry name" value="DHQS/DOIS_N"/>
</dbReference>
<evidence type="ECO:0000259" key="5">
    <source>
        <dbReference type="Pfam" id="PF01761"/>
    </source>
</evidence>
<evidence type="ECO:0000256" key="1">
    <source>
        <dbReference type="ARBA" id="ARBA00001911"/>
    </source>
</evidence>
<keyword evidence="3" id="KW-0479">Metal-binding</keyword>
<dbReference type="InterPro" id="IPR050071">
    <property type="entry name" value="Dehydroquinate_synthase"/>
</dbReference>
<dbReference type="PANTHER" id="PTHR43622">
    <property type="entry name" value="3-DEHYDROQUINATE SYNTHASE"/>
    <property type="match status" value="1"/>
</dbReference>
<dbReference type="Gene3D" id="1.20.1090.10">
    <property type="entry name" value="Dehydroquinate synthase-like - alpha domain"/>
    <property type="match status" value="1"/>
</dbReference>
<dbReference type="AlphaFoldDB" id="A0A7S2EXT9"/>
<dbReference type="EMBL" id="HBGP01000217">
    <property type="protein sequence ID" value="CAD9362771.1"/>
    <property type="molecule type" value="Transcribed_RNA"/>
</dbReference>
<evidence type="ECO:0000256" key="4">
    <source>
        <dbReference type="ARBA" id="ARBA00023027"/>
    </source>
</evidence>
<comment type="cofactor">
    <cofactor evidence="1">
        <name>NAD(+)</name>
        <dbReference type="ChEBI" id="CHEBI:57540"/>
    </cofactor>
</comment>
<organism evidence="7">
    <name type="scientific">Stereomyxa ramosa</name>
    <dbReference type="NCBI Taxonomy" id="1078864"/>
    <lineage>
        <taxon>Eukaryota</taxon>
        <taxon>Amoebozoa</taxon>
        <taxon>Amoebozoa incertae sedis</taxon>
        <taxon>Stereomyxa</taxon>
    </lineage>
</organism>
<proteinExistence type="predicted"/>
<keyword evidence="4" id="KW-0520">NAD</keyword>
<dbReference type="GO" id="GO:0046872">
    <property type="term" value="F:metal ion binding"/>
    <property type="evidence" value="ECO:0007669"/>
    <property type="project" value="UniProtKB-KW"/>
</dbReference>
<feature type="domain" description="3-dehydroquinate synthase N-terminal" evidence="5">
    <location>
        <begin position="1"/>
        <end position="47"/>
    </location>
</feature>
<dbReference type="Gene3D" id="3.40.50.1970">
    <property type="match status" value="1"/>
</dbReference>
<accession>A0A7S2EXT9</accession>
<comment type="cofactor">
    <cofactor evidence="2">
        <name>Co(2+)</name>
        <dbReference type="ChEBI" id="CHEBI:48828"/>
    </cofactor>
</comment>
<evidence type="ECO:0000259" key="6">
    <source>
        <dbReference type="Pfam" id="PF24621"/>
    </source>
</evidence>
<gene>
    <name evidence="7" type="ORF">SRAM0439_LOCUS105</name>
</gene>
<evidence type="ECO:0008006" key="8">
    <source>
        <dbReference type="Google" id="ProtNLM"/>
    </source>
</evidence>
<dbReference type="GO" id="GO:0003856">
    <property type="term" value="F:3-dehydroquinate synthase activity"/>
    <property type="evidence" value="ECO:0007669"/>
    <property type="project" value="TreeGrafter"/>
</dbReference>
<feature type="domain" description="3-dehydroquinate synthase C-terminal" evidence="6">
    <location>
        <begin position="50"/>
        <end position="201"/>
    </location>
</feature>
<dbReference type="Pfam" id="PF24621">
    <property type="entry name" value="DHQS_C"/>
    <property type="match status" value="1"/>
</dbReference>
<evidence type="ECO:0000256" key="3">
    <source>
        <dbReference type="ARBA" id="ARBA00022723"/>
    </source>
</evidence>
<dbReference type="InterPro" id="IPR056179">
    <property type="entry name" value="DHQS_C"/>
</dbReference>